<proteinExistence type="predicted"/>
<organism evidence="1 2">
    <name type="scientific">Shewanella corallii</name>
    <dbReference type="NCBI Taxonomy" id="560080"/>
    <lineage>
        <taxon>Bacteria</taxon>
        <taxon>Pseudomonadati</taxon>
        <taxon>Pseudomonadota</taxon>
        <taxon>Gammaproteobacteria</taxon>
        <taxon>Alteromonadales</taxon>
        <taxon>Shewanellaceae</taxon>
        <taxon>Shewanella</taxon>
    </lineage>
</organism>
<dbReference type="RefSeq" id="WP_249248832.1">
    <property type="nucleotide sequence ID" value="NZ_JAKIKT010000003.1"/>
</dbReference>
<dbReference type="Proteomes" id="UP001202831">
    <property type="component" value="Unassembled WGS sequence"/>
</dbReference>
<evidence type="ECO:0000313" key="1">
    <source>
        <dbReference type="EMBL" id="MCL2914107.1"/>
    </source>
</evidence>
<keyword evidence="2" id="KW-1185">Reference proteome</keyword>
<accession>A0ABT0N8G2</accession>
<comment type="caution">
    <text evidence="1">The sequence shown here is derived from an EMBL/GenBank/DDBJ whole genome shotgun (WGS) entry which is preliminary data.</text>
</comment>
<sequence>MEEEIILGDFHILTRPHEVRMSHWIYAPVVTHRQNGRLLLDLSLSQWDFIEARENSGKLVLYLQPYGQNQHPNRVELLLCPDTDTIILNGQRFPASSAREALHRVC</sequence>
<reference evidence="1 2" key="1">
    <citation type="submission" date="2022-01" db="EMBL/GenBank/DDBJ databases">
        <title>Whole genome-based taxonomy of the Shewanellaceae.</title>
        <authorList>
            <person name="Martin-Rodriguez A.J."/>
        </authorList>
    </citation>
    <scope>NUCLEOTIDE SEQUENCE [LARGE SCALE GENOMIC DNA]</scope>
    <source>
        <strain evidence="1 2">DSM 21332</strain>
    </source>
</reference>
<protein>
    <submittedName>
        <fullName evidence="1">Uncharacterized protein</fullName>
    </submittedName>
</protein>
<dbReference type="EMBL" id="JAKIKT010000003">
    <property type="protein sequence ID" value="MCL2914107.1"/>
    <property type="molecule type" value="Genomic_DNA"/>
</dbReference>
<evidence type="ECO:0000313" key="2">
    <source>
        <dbReference type="Proteomes" id="UP001202831"/>
    </source>
</evidence>
<name>A0ABT0N8G2_9GAMM</name>
<gene>
    <name evidence="1" type="ORF">L2725_09980</name>
</gene>